<reference evidence="2 3" key="1">
    <citation type="journal article" date="2023" name="Mol. Phylogenet. Evol.">
        <title>Genome-scale phylogeny and comparative genomics of the fungal order Sordariales.</title>
        <authorList>
            <person name="Hensen N."/>
            <person name="Bonometti L."/>
            <person name="Westerberg I."/>
            <person name="Brannstrom I.O."/>
            <person name="Guillou S."/>
            <person name="Cros-Aarteil S."/>
            <person name="Calhoun S."/>
            <person name="Haridas S."/>
            <person name="Kuo A."/>
            <person name="Mondo S."/>
            <person name="Pangilinan J."/>
            <person name="Riley R."/>
            <person name="LaButti K."/>
            <person name="Andreopoulos B."/>
            <person name="Lipzen A."/>
            <person name="Chen C."/>
            <person name="Yan M."/>
            <person name="Daum C."/>
            <person name="Ng V."/>
            <person name="Clum A."/>
            <person name="Steindorff A."/>
            <person name="Ohm R.A."/>
            <person name="Martin F."/>
            <person name="Silar P."/>
            <person name="Natvig D.O."/>
            <person name="Lalanne C."/>
            <person name="Gautier V."/>
            <person name="Ament-Velasquez S.L."/>
            <person name="Kruys A."/>
            <person name="Hutchinson M.I."/>
            <person name="Powell A.J."/>
            <person name="Barry K."/>
            <person name="Miller A.N."/>
            <person name="Grigoriev I.V."/>
            <person name="Debuchy R."/>
            <person name="Gladieux P."/>
            <person name="Hiltunen Thoren M."/>
            <person name="Johannesson H."/>
        </authorList>
    </citation>
    <scope>NUCLEOTIDE SEQUENCE [LARGE SCALE GENOMIC DNA]</scope>
    <source>
        <strain evidence="2 3">FGSC 10403</strain>
    </source>
</reference>
<accession>A0AAJ0MSZ4</accession>
<organism evidence="2 3">
    <name type="scientific">Neurospora hispaniola</name>
    <dbReference type="NCBI Taxonomy" id="588809"/>
    <lineage>
        <taxon>Eukaryota</taxon>
        <taxon>Fungi</taxon>
        <taxon>Dikarya</taxon>
        <taxon>Ascomycota</taxon>
        <taxon>Pezizomycotina</taxon>
        <taxon>Sordariomycetes</taxon>
        <taxon>Sordariomycetidae</taxon>
        <taxon>Sordariales</taxon>
        <taxon>Sordariaceae</taxon>
        <taxon>Neurospora</taxon>
    </lineage>
</organism>
<feature type="compositionally biased region" description="Polar residues" evidence="1">
    <location>
        <begin position="68"/>
        <end position="77"/>
    </location>
</feature>
<dbReference type="AlphaFoldDB" id="A0AAJ0MSZ4"/>
<name>A0AAJ0MSZ4_9PEZI</name>
<gene>
    <name evidence="2" type="ORF">B0T23DRAFT_315010</name>
</gene>
<sequence>MDESNSRSARPDLQALEFGGPPARRDARCGHITLDNINESAIHSYNPASNTTIDHAAGDILSVHDTHLSSPPDNLSSQHDDHTGSSPILGGWELSLFHRLSQIVYGQGHTGPNGEPSGSISVLAEGGHDGEVAPTATQLSHCEGVVLPTTSSAVSHDALQHPSPQSVAGGSEPLDSEFEVCLPFPSLPPGGWDEQGNPIFDNNSSRPALPQPSYFEAIPDEAVIPQPNVQPIPQSALLQPALAEPADFEEIFAEQDHAESISSEATQGAKSFQDFFGDEDFLEPGPTYSEMFSEKLIIPAPSVPMPALVEPAHAMAVNLEHTSTTSSERASMGVTSSGHNSTNVASVQSASSERIRTPIIVETQCHAPGCDARA</sequence>
<evidence type="ECO:0000313" key="3">
    <source>
        <dbReference type="Proteomes" id="UP001285908"/>
    </source>
</evidence>
<evidence type="ECO:0000256" key="1">
    <source>
        <dbReference type="SAM" id="MobiDB-lite"/>
    </source>
</evidence>
<feature type="region of interest" description="Disordered" evidence="1">
    <location>
        <begin position="1"/>
        <end position="24"/>
    </location>
</feature>
<comment type="caution">
    <text evidence="2">The sequence shown here is derived from an EMBL/GenBank/DDBJ whole genome shotgun (WGS) entry which is preliminary data.</text>
</comment>
<evidence type="ECO:0000313" key="2">
    <source>
        <dbReference type="EMBL" id="KAK3495312.1"/>
    </source>
</evidence>
<dbReference type="EMBL" id="JAULSX010000003">
    <property type="protein sequence ID" value="KAK3495312.1"/>
    <property type="molecule type" value="Genomic_DNA"/>
</dbReference>
<protein>
    <submittedName>
        <fullName evidence="2">Uncharacterized protein</fullName>
    </submittedName>
</protein>
<dbReference type="RefSeq" id="XP_062694741.1">
    <property type="nucleotide sequence ID" value="XM_062834835.1"/>
</dbReference>
<keyword evidence="3" id="KW-1185">Reference proteome</keyword>
<proteinExistence type="predicted"/>
<feature type="region of interest" description="Disordered" evidence="1">
    <location>
        <begin position="64"/>
        <end position="84"/>
    </location>
</feature>
<dbReference type="Proteomes" id="UP001285908">
    <property type="component" value="Unassembled WGS sequence"/>
</dbReference>
<feature type="region of interest" description="Disordered" evidence="1">
    <location>
        <begin position="321"/>
        <end position="352"/>
    </location>
</feature>
<dbReference type="GeneID" id="87872457"/>